<dbReference type="AlphaFoldDB" id="W7Y2S5"/>
<evidence type="ECO:0000313" key="1">
    <source>
        <dbReference type="EMBL" id="GAF02287.1"/>
    </source>
</evidence>
<proteinExistence type="predicted"/>
<comment type="caution">
    <text evidence="1">The sequence shown here is derived from an EMBL/GenBank/DDBJ whole genome shotgun (WGS) entry which is preliminary data.</text>
</comment>
<name>W7Y2S5_9BACT</name>
<sequence length="145" mass="16878">MKKQRLLSLNMKNLMIVIASIFILNSCSDKDQLIGKWDDVIKLSTKHVDLEAKTDSATITTKGDGWWIDAITFEDSIYSYYGREDINLESHSFRIIEKHFLVEKRDKNTLFVKINENNTEDDRVMNITFEAGDYFDYVNIQQAGK</sequence>
<dbReference type="RefSeq" id="WP_044212270.1">
    <property type="nucleotide sequence ID" value="NZ_BAMD01000007.1"/>
</dbReference>
<accession>W7Y2S5</accession>
<organism evidence="1 2">
    <name type="scientific">Saccharicrinis fermentans DSM 9555 = JCM 21142</name>
    <dbReference type="NCBI Taxonomy" id="869213"/>
    <lineage>
        <taxon>Bacteria</taxon>
        <taxon>Pseudomonadati</taxon>
        <taxon>Bacteroidota</taxon>
        <taxon>Bacteroidia</taxon>
        <taxon>Marinilabiliales</taxon>
        <taxon>Marinilabiliaceae</taxon>
        <taxon>Saccharicrinis</taxon>
    </lineage>
</organism>
<gene>
    <name evidence="1" type="ORF">JCM21142_3916</name>
</gene>
<protein>
    <submittedName>
        <fullName evidence="1">Uncharacterized protein</fullName>
    </submittedName>
</protein>
<dbReference type="Proteomes" id="UP000019402">
    <property type="component" value="Unassembled WGS sequence"/>
</dbReference>
<dbReference type="EMBL" id="BAMD01000007">
    <property type="protein sequence ID" value="GAF02287.1"/>
    <property type="molecule type" value="Genomic_DNA"/>
</dbReference>
<reference evidence="1 2" key="1">
    <citation type="journal article" date="2014" name="Genome Announc.">
        <title>Draft Genome Sequence of Cytophaga fermentans JCM 21142T, a Facultative Anaerobe Isolated from Marine Mud.</title>
        <authorList>
            <person name="Starns D."/>
            <person name="Oshima K."/>
            <person name="Suda W."/>
            <person name="Iino T."/>
            <person name="Yuki M."/>
            <person name="Inoue J."/>
            <person name="Kitamura K."/>
            <person name="Iida T."/>
            <person name="Darby A."/>
            <person name="Hattori M."/>
            <person name="Ohkuma M."/>
        </authorList>
    </citation>
    <scope>NUCLEOTIDE SEQUENCE [LARGE SCALE GENOMIC DNA]</scope>
    <source>
        <strain evidence="1 2">JCM 21142</strain>
    </source>
</reference>
<dbReference type="eggNOG" id="ENOG5032R68">
    <property type="taxonomic scope" value="Bacteria"/>
</dbReference>
<keyword evidence="2" id="KW-1185">Reference proteome</keyword>
<evidence type="ECO:0000313" key="2">
    <source>
        <dbReference type="Proteomes" id="UP000019402"/>
    </source>
</evidence>
<dbReference type="OrthoDB" id="1351904at2"/>